<proteinExistence type="predicted"/>
<feature type="domain" description="N-acetyltransferase" evidence="1">
    <location>
        <begin position="2"/>
        <end position="178"/>
    </location>
</feature>
<dbReference type="PROSITE" id="PS51186">
    <property type="entry name" value="GNAT"/>
    <property type="match status" value="1"/>
</dbReference>
<gene>
    <name evidence="2" type="ORF">OUY22_30510</name>
</gene>
<dbReference type="InterPro" id="IPR016181">
    <property type="entry name" value="Acyl_CoA_acyltransferase"/>
</dbReference>
<dbReference type="RefSeq" id="WP_270158665.1">
    <property type="nucleotide sequence ID" value="NZ_JAPNNL010000177.1"/>
</dbReference>
<dbReference type="Pfam" id="PF13508">
    <property type="entry name" value="Acetyltransf_7"/>
    <property type="match status" value="1"/>
</dbReference>
<dbReference type="InterPro" id="IPR000182">
    <property type="entry name" value="GNAT_dom"/>
</dbReference>
<accession>A0ABT4SKL2</accession>
<dbReference type="Gene3D" id="3.40.630.30">
    <property type="match status" value="1"/>
</dbReference>
<protein>
    <submittedName>
        <fullName evidence="2">GNAT family N-acetyltransferase</fullName>
    </submittedName>
</protein>
<sequence>MIEFRGAGPDEFAERLDTVMDVYTAAMRPLADLVAGRRAIMRNHAAYPFFQCYFAERRDAPEGVRVVGFAYGFRGAPGQWWHDVVHRSLAERAGPDAADAWLGHAFELAEIHVHPDYQHKGIGRAMITTLCAGRPERTAVLSTHDQPTTARHLYAAMGFMDLLTRFIFPGGYEEYAIVGRRLPLTPS</sequence>
<keyword evidence="3" id="KW-1185">Reference proteome</keyword>
<dbReference type="SUPFAM" id="SSF55729">
    <property type="entry name" value="Acyl-CoA N-acyltransferases (Nat)"/>
    <property type="match status" value="1"/>
</dbReference>
<name>A0ABT4SKL2_9ACTN</name>
<evidence type="ECO:0000313" key="3">
    <source>
        <dbReference type="Proteomes" id="UP001144036"/>
    </source>
</evidence>
<evidence type="ECO:0000259" key="1">
    <source>
        <dbReference type="PROSITE" id="PS51186"/>
    </source>
</evidence>
<dbReference type="EMBL" id="JAPNNL010000177">
    <property type="protein sequence ID" value="MDA0637763.1"/>
    <property type="molecule type" value="Genomic_DNA"/>
</dbReference>
<reference evidence="2" key="1">
    <citation type="submission" date="2022-11" db="EMBL/GenBank/DDBJ databases">
        <title>Nonomuraea corallina sp. nov., a new species of the genus Nonomuraea isolated from sea side sediment in Thai sea.</title>
        <authorList>
            <person name="Ngamcharungchit C."/>
            <person name="Matsumoto A."/>
            <person name="Suriyachadkun C."/>
            <person name="Panbangred W."/>
            <person name="Inahashi Y."/>
            <person name="Intra B."/>
        </authorList>
    </citation>
    <scope>NUCLEOTIDE SEQUENCE</scope>
    <source>
        <strain evidence="2">MCN248</strain>
    </source>
</reference>
<organism evidence="2 3">
    <name type="scientific">Nonomuraea corallina</name>
    <dbReference type="NCBI Taxonomy" id="2989783"/>
    <lineage>
        <taxon>Bacteria</taxon>
        <taxon>Bacillati</taxon>
        <taxon>Actinomycetota</taxon>
        <taxon>Actinomycetes</taxon>
        <taxon>Streptosporangiales</taxon>
        <taxon>Streptosporangiaceae</taxon>
        <taxon>Nonomuraea</taxon>
    </lineage>
</organism>
<evidence type="ECO:0000313" key="2">
    <source>
        <dbReference type="EMBL" id="MDA0637763.1"/>
    </source>
</evidence>
<comment type="caution">
    <text evidence="2">The sequence shown here is derived from an EMBL/GenBank/DDBJ whole genome shotgun (WGS) entry which is preliminary data.</text>
</comment>
<dbReference type="Proteomes" id="UP001144036">
    <property type="component" value="Unassembled WGS sequence"/>
</dbReference>
<dbReference type="CDD" id="cd04301">
    <property type="entry name" value="NAT_SF"/>
    <property type="match status" value="1"/>
</dbReference>